<dbReference type="InterPro" id="IPR012337">
    <property type="entry name" value="RNaseH-like_sf"/>
</dbReference>
<evidence type="ECO:0000256" key="2">
    <source>
        <dbReference type="ARBA" id="ARBA00022679"/>
    </source>
</evidence>
<dbReference type="Gene3D" id="3.30.70.270">
    <property type="match status" value="2"/>
</dbReference>
<keyword evidence="4" id="KW-0540">Nuclease</keyword>
<dbReference type="Pfam" id="PF00078">
    <property type="entry name" value="RVT_1"/>
    <property type="match status" value="1"/>
</dbReference>
<keyword evidence="6" id="KW-0511">Multifunctional enzyme</keyword>
<accession>A0ABM3GG42</accession>
<dbReference type="CDD" id="cd09274">
    <property type="entry name" value="RNase_HI_RT_Ty3"/>
    <property type="match status" value="1"/>
</dbReference>
<evidence type="ECO:0000256" key="6">
    <source>
        <dbReference type="ARBA" id="ARBA00023268"/>
    </source>
</evidence>
<feature type="region of interest" description="Disordered" evidence="7">
    <location>
        <begin position="58"/>
        <end position="134"/>
    </location>
</feature>
<evidence type="ECO:0000259" key="9">
    <source>
        <dbReference type="PROSITE" id="PS50994"/>
    </source>
</evidence>
<organism evidence="10 11">
    <name type="scientific">Neodiprion lecontei</name>
    <name type="common">Redheaded pine sawfly</name>
    <dbReference type="NCBI Taxonomy" id="441921"/>
    <lineage>
        <taxon>Eukaryota</taxon>
        <taxon>Metazoa</taxon>
        <taxon>Ecdysozoa</taxon>
        <taxon>Arthropoda</taxon>
        <taxon>Hexapoda</taxon>
        <taxon>Insecta</taxon>
        <taxon>Pterygota</taxon>
        <taxon>Neoptera</taxon>
        <taxon>Endopterygota</taxon>
        <taxon>Hymenoptera</taxon>
        <taxon>Tenthredinoidea</taxon>
        <taxon>Diprionidae</taxon>
        <taxon>Diprioninae</taxon>
        <taxon>Neodiprion</taxon>
    </lineage>
</organism>
<feature type="domain" description="Reverse transcriptase" evidence="8">
    <location>
        <begin position="629"/>
        <end position="806"/>
    </location>
</feature>
<dbReference type="Gene3D" id="3.30.420.10">
    <property type="entry name" value="Ribonuclease H-like superfamily/Ribonuclease H"/>
    <property type="match status" value="1"/>
</dbReference>
<evidence type="ECO:0000313" key="10">
    <source>
        <dbReference type="Proteomes" id="UP000829291"/>
    </source>
</evidence>
<keyword evidence="10" id="KW-1185">Reference proteome</keyword>
<keyword evidence="3" id="KW-0548">Nucleotidyltransferase</keyword>
<keyword evidence="5" id="KW-0255">Endonuclease</keyword>
<dbReference type="RefSeq" id="XP_046599239.1">
    <property type="nucleotide sequence ID" value="XM_046743283.1"/>
</dbReference>
<dbReference type="PANTHER" id="PTHR37984">
    <property type="entry name" value="PROTEIN CBG26694"/>
    <property type="match status" value="1"/>
</dbReference>
<dbReference type="SUPFAM" id="SSF50630">
    <property type="entry name" value="Acid proteases"/>
    <property type="match status" value="1"/>
</dbReference>
<feature type="region of interest" description="Disordered" evidence="7">
    <location>
        <begin position="318"/>
        <end position="350"/>
    </location>
</feature>
<protein>
    <recommendedName>
        <fullName evidence="1">RNA-directed DNA polymerase</fullName>
        <ecNumber evidence="1">2.7.7.49</ecNumber>
    </recommendedName>
</protein>
<dbReference type="GeneID" id="124295067"/>
<evidence type="ECO:0000256" key="4">
    <source>
        <dbReference type="ARBA" id="ARBA00022722"/>
    </source>
</evidence>
<dbReference type="InterPro" id="IPR000477">
    <property type="entry name" value="RT_dom"/>
</dbReference>
<evidence type="ECO:0000256" key="3">
    <source>
        <dbReference type="ARBA" id="ARBA00022695"/>
    </source>
</evidence>
<dbReference type="SUPFAM" id="SSF56672">
    <property type="entry name" value="DNA/RNA polymerases"/>
    <property type="match status" value="1"/>
</dbReference>
<dbReference type="InterPro" id="IPR041577">
    <property type="entry name" value="RT_RNaseH_2"/>
</dbReference>
<dbReference type="InterPro" id="IPR043128">
    <property type="entry name" value="Rev_trsase/Diguanyl_cyclase"/>
</dbReference>
<feature type="compositionally biased region" description="Polar residues" evidence="7">
    <location>
        <begin position="80"/>
        <end position="94"/>
    </location>
</feature>
<dbReference type="Pfam" id="PF17921">
    <property type="entry name" value="Integrase_H2C2"/>
    <property type="match status" value="1"/>
</dbReference>
<keyword evidence="2" id="KW-0808">Transferase</keyword>
<dbReference type="PANTHER" id="PTHR37984:SF5">
    <property type="entry name" value="PROTEIN NYNRIN-LIKE"/>
    <property type="match status" value="1"/>
</dbReference>
<dbReference type="Proteomes" id="UP000829291">
    <property type="component" value="Chromosome 6"/>
</dbReference>
<feature type="compositionally biased region" description="Basic and acidic residues" evidence="7">
    <location>
        <begin position="334"/>
        <end position="350"/>
    </location>
</feature>
<dbReference type="InterPro" id="IPR043502">
    <property type="entry name" value="DNA/RNA_pol_sf"/>
</dbReference>
<dbReference type="Gene3D" id="2.40.70.10">
    <property type="entry name" value="Acid Proteases"/>
    <property type="match status" value="1"/>
</dbReference>
<feature type="domain" description="Integrase catalytic" evidence="9">
    <location>
        <begin position="1171"/>
        <end position="1329"/>
    </location>
</feature>
<dbReference type="EC" id="2.7.7.49" evidence="1"/>
<dbReference type="PROSITE" id="PS50878">
    <property type="entry name" value="RT_POL"/>
    <property type="match status" value="1"/>
</dbReference>
<dbReference type="Pfam" id="PF17919">
    <property type="entry name" value="RT_RNaseH_2"/>
    <property type="match status" value="1"/>
</dbReference>
<dbReference type="PROSITE" id="PS50994">
    <property type="entry name" value="INTEGRASE"/>
    <property type="match status" value="1"/>
</dbReference>
<keyword evidence="5" id="KW-0378">Hydrolase</keyword>
<reference evidence="11" key="1">
    <citation type="submission" date="2025-08" db="UniProtKB">
        <authorList>
            <consortium name="RefSeq"/>
        </authorList>
    </citation>
    <scope>IDENTIFICATION</scope>
    <source>
        <tissue evidence="11">Thorax and Abdomen</tissue>
    </source>
</reference>
<dbReference type="Gene3D" id="3.10.10.10">
    <property type="entry name" value="HIV Type 1 Reverse Transcriptase, subunit A, domain 1"/>
    <property type="match status" value="1"/>
</dbReference>
<dbReference type="InterPro" id="IPR001584">
    <property type="entry name" value="Integrase_cat-core"/>
</dbReference>
<gene>
    <name evidence="11" type="primary">LOC124295067</name>
</gene>
<dbReference type="InterPro" id="IPR036397">
    <property type="entry name" value="RNaseH_sf"/>
</dbReference>
<name>A0ABM3GG42_NEOLC</name>
<feature type="region of interest" description="Disordered" evidence="7">
    <location>
        <begin position="398"/>
        <end position="420"/>
    </location>
</feature>
<proteinExistence type="predicted"/>
<dbReference type="SUPFAM" id="SSF53098">
    <property type="entry name" value="Ribonuclease H-like"/>
    <property type="match status" value="1"/>
</dbReference>
<dbReference type="Pfam" id="PF00665">
    <property type="entry name" value="rve"/>
    <property type="match status" value="1"/>
</dbReference>
<sequence>MSGSDDEKKGSTVGWVYKLDTKSVVEEFQKRNITVDISKTLATLRKELKEVVRQEIEAREAAKTEKKTDASGVLEKDNSELNASNESFESAEGTESTKNETEKVLRNVSADDTKKGSDVGAPNAESDDDDNMAGDNNKLEFCLGKDDWDLFVERLELLFAMKDIAENKQHIWLLTRLDEEAYKLAKSLCAPILPKDKKYADLKTLMQGHLKPKPSEVMERCTFAQAKQQQNESVAEFEARLRRLALNCNFTSLDTALRDQFVVGIRDEETRISLFRDPKLTFANALKEAVARESAVKNATDATCALDKKNTQREVFAFRGNPKGGKQRSKQHQQRREKPSNAQRDRREKNTNSGCFCCGKANHVRAECRHRDKKCNFCKTIGHLEGVCYKKKEQQPEGSSVHKLDESSRSEEEEQRSHEDEFYSIDVVNNGHEYVYANACVNESGARAEPMNVDLCVNGKNVSMELDTGTFATVISESEKNKFFKNEKIIKTDVKLRTYDDKVLRPLGKLVDLQVKFNGKERTLYCFVLPGDGPMLIGRQWLAAHGCWPLTLEKDNGKGHFLNKINLEKIKEYFFEKYKDLFSNEPGLYNKSEVTIHLTDKARPIATKCRPVPHATRPDVDKEIERLVGLGHLKEVDTSEWATPIVPVYKGNGKLRICGDFKLTINPFIIIDNYPLHTIDDIFTVLQGGVYYTELDLFHCYMQFGLDEESSKLLTIVTQKGLYRYTKLPEGIASAPANVQKKMDECLRGIEGTIAYIDNIYIMGRNKEECSERTEKVLDRLKENGLKLNKKCKFLNERIEVLGFVIDKDGLHKARSKVEAMISAPKPQNFKELHSFLGLVNFYARFLENRSDNMKPLYDCANAKEFKWNENCDKAFRWVKNELISPRVLANYDPKEKIVLACDASSYGLSAILSHKYKDGSEKPIAYASKKIAKKELNRTILDKEAMAIIFGFKRFYQFVYGRDIILRTDNQPLQLILGPRRGIPATANNRLQRWAYYLSGFRYTVEYIKSKDNANCDALSRLPIEDETELLENNFSPLNFFKNGFDTFDSKMLAKKSITDETILKVIKYTLSSWPDSKDLSEGEKEYYSRRLEYTVDNKCLFWGLRAVIPESMRPLMLKELHASHMGIVKIKMLARSYVWWPGIDRDIEDYVRACTTCLVEQKKPPHTPLTTWPWPDRAWHRIHCDFLGPFYGDMYLVLIDAHTKWPEVINFKNNTKAYRVVEEFKNLFARFGMPFHAVTDGGPQFRATEFLSFLEQNGVHHSFSPPYHPATNGAAENFVETFKDKVHKIVKGGEKPADAVNLFLIDYRSIEHCTTGKSPAQLMYKRELRTRFDLLRTSVSARVEQQQRAQIVSRSGKRKNDIEEGDIVAFDNHATRSEKRIVGEVVKQVSPSTFIVKDSDNVKQKRHVDQMIKRPNLR</sequence>
<evidence type="ECO:0000256" key="7">
    <source>
        <dbReference type="SAM" id="MobiDB-lite"/>
    </source>
</evidence>
<feature type="compositionally biased region" description="Basic and acidic residues" evidence="7">
    <location>
        <begin position="95"/>
        <end position="117"/>
    </location>
</feature>
<dbReference type="CDD" id="cd01647">
    <property type="entry name" value="RT_LTR"/>
    <property type="match status" value="1"/>
</dbReference>
<evidence type="ECO:0000256" key="1">
    <source>
        <dbReference type="ARBA" id="ARBA00012493"/>
    </source>
</evidence>
<dbReference type="InterPro" id="IPR050951">
    <property type="entry name" value="Retrovirus_Pol_polyprotein"/>
</dbReference>
<dbReference type="InterPro" id="IPR021109">
    <property type="entry name" value="Peptidase_aspartic_dom_sf"/>
</dbReference>
<dbReference type="Gene3D" id="4.10.60.10">
    <property type="entry name" value="Zinc finger, CCHC-type"/>
    <property type="match status" value="1"/>
</dbReference>
<evidence type="ECO:0000259" key="8">
    <source>
        <dbReference type="PROSITE" id="PS50878"/>
    </source>
</evidence>
<feature type="compositionally biased region" description="Basic and acidic residues" evidence="7">
    <location>
        <begin position="58"/>
        <end position="79"/>
    </location>
</feature>
<dbReference type="Gene3D" id="1.10.340.70">
    <property type="match status" value="1"/>
</dbReference>
<dbReference type="InterPro" id="IPR041588">
    <property type="entry name" value="Integrase_H2C2"/>
</dbReference>
<evidence type="ECO:0000313" key="11">
    <source>
        <dbReference type="RefSeq" id="XP_046599239.1"/>
    </source>
</evidence>
<evidence type="ECO:0000256" key="5">
    <source>
        <dbReference type="ARBA" id="ARBA00022759"/>
    </source>
</evidence>